<evidence type="ECO:0000313" key="3">
    <source>
        <dbReference type="Proteomes" id="UP000559256"/>
    </source>
</evidence>
<reference evidence="2 3" key="1">
    <citation type="journal article" date="2020" name="ISME J.">
        <title>Uncovering the hidden diversity of litter-decomposition mechanisms in mushroom-forming fungi.</title>
        <authorList>
            <person name="Floudas D."/>
            <person name="Bentzer J."/>
            <person name="Ahren D."/>
            <person name="Johansson T."/>
            <person name="Persson P."/>
            <person name="Tunlid A."/>
        </authorList>
    </citation>
    <scope>NUCLEOTIDE SEQUENCE [LARGE SCALE GENOMIC DNA]</scope>
    <source>
        <strain evidence="2 3">CBS 291.85</strain>
    </source>
</reference>
<comment type="caution">
    <text evidence="2">The sequence shown here is derived from an EMBL/GenBank/DDBJ whole genome shotgun (WGS) entry which is preliminary data.</text>
</comment>
<protein>
    <submittedName>
        <fullName evidence="2">Uncharacterized protein</fullName>
    </submittedName>
</protein>
<feature type="region of interest" description="Disordered" evidence="1">
    <location>
        <begin position="183"/>
        <end position="207"/>
    </location>
</feature>
<keyword evidence="3" id="KW-1185">Reference proteome</keyword>
<dbReference type="EMBL" id="JAACJM010000004">
    <property type="protein sequence ID" value="KAF5373003.1"/>
    <property type="molecule type" value="Genomic_DNA"/>
</dbReference>
<evidence type="ECO:0000313" key="2">
    <source>
        <dbReference type="EMBL" id="KAF5373003.1"/>
    </source>
</evidence>
<accession>A0A8H5GXQ4</accession>
<gene>
    <name evidence="2" type="ORF">D9758_001598</name>
</gene>
<organism evidence="2 3">
    <name type="scientific">Tetrapyrgos nigripes</name>
    <dbReference type="NCBI Taxonomy" id="182062"/>
    <lineage>
        <taxon>Eukaryota</taxon>
        <taxon>Fungi</taxon>
        <taxon>Dikarya</taxon>
        <taxon>Basidiomycota</taxon>
        <taxon>Agaricomycotina</taxon>
        <taxon>Agaricomycetes</taxon>
        <taxon>Agaricomycetidae</taxon>
        <taxon>Agaricales</taxon>
        <taxon>Marasmiineae</taxon>
        <taxon>Marasmiaceae</taxon>
        <taxon>Tetrapyrgos</taxon>
    </lineage>
</organism>
<name>A0A8H5GXQ4_9AGAR</name>
<evidence type="ECO:0000256" key="1">
    <source>
        <dbReference type="SAM" id="MobiDB-lite"/>
    </source>
</evidence>
<dbReference type="Proteomes" id="UP000559256">
    <property type="component" value="Unassembled WGS sequence"/>
</dbReference>
<dbReference type="AlphaFoldDB" id="A0A8H5GXQ4"/>
<sequence length="307" mass="34384">MPDIMLLHASSISSRHHLFNFNNPLASAFLHYDTEPIPSQQGVSVSIIQLSCFCPTPFFSLFTYQIPRSASSKCLSKRRITRGVIHKSRQVMFGRGKGGDAKGIFHDHVLVVFQCQGFSTSTMNPLGHSLPHYGHHRHSALQTLVLQYPSHRCSPFLDQVRVITRVEMLTRITNQGGRFLGHLGLDQDGANGQKGRSDEKDGSDGGGGDYCGVQDDKFLCDHLNTYSNQRHLPLPFLLFVSFSAPFFVQPRPARRSTQTLEIVLFFQFYITPRLTSLAPYDTSKPSIPLKALDTLVPLLPFTIVTPW</sequence>
<proteinExistence type="predicted"/>